<dbReference type="InterPro" id="IPR043968">
    <property type="entry name" value="SGNH"/>
</dbReference>
<feature type="domain" description="SGNH" evidence="3">
    <location>
        <begin position="421"/>
        <end position="633"/>
    </location>
</feature>
<dbReference type="GO" id="GO:0016747">
    <property type="term" value="F:acyltransferase activity, transferring groups other than amino-acyl groups"/>
    <property type="evidence" value="ECO:0007669"/>
    <property type="project" value="InterPro"/>
</dbReference>
<gene>
    <name evidence="4" type="ORF">SOV92_20140</name>
</gene>
<feature type="transmembrane region" description="Helical" evidence="1">
    <location>
        <begin position="293"/>
        <end position="312"/>
    </location>
</feature>
<feature type="transmembrane region" description="Helical" evidence="1">
    <location>
        <begin position="196"/>
        <end position="218"/>
    </location>
</feature>
<keyword evidence="4" id="KW-0012">Acyltransferase</keyword>
<dbReference type="PANTHER" id="PTHR23028:SF53">
    <property type="entry name" value="ACYL_TRANSF_3 DOMAIN-CONTAINING PROTEIN"/>
    <property type="match status" value="1"/>
</dbReference>
<feature type="transmembrane region" description="Helical" evidence="1">
    <location>
        <begin position="145"/>
        <end position="160"/>
    </location>
</feature>
<keyword evidence="1" id="KW-0472">Membrane</keyword>
<evidence type="ECO:0000259" key="3">
    <source>
        <dbReference type="Pfam" id="PF19040"/>
    </source>
</evidence>
<dbReference type="InterPro" id="IPR002656">
    <property type="entry name" value="Acyl_transf_3_dom"/>
</dbReference>
<dbReference type="EC" id="2.3.1.-" evidence="4"/>
<proteinExistence type="predicted"/>
<feature type="transmembrane region" description="Helical" evidence="1">
    <location>
        <begin position="74"/>
        <end position="93"/>
    </location>
</feature>
<dbReference type="Pfam" id="PF01757">
    <property type="entry name" value="Acyl_transf_3"/>
    <property type="match status" value="1"/>
</dbReference>
<organism evidence="4 5">
    <name type="scientific">Pectobacterium brasiliense</name>
    <dbReference type="NCBI Taxonomy" id="180957"/>
    <lineage>
        <taxon>Bacteria</taxon>
        <taxon>Pseudomonadati</taxon>
        <taxon>Pseudomonadota</taxon>
        <taxon>Gammaproteobacteria</taxon>
        <taxon>Enterobacterales</taxon>
        <taxon>Pectobacteriaceae</taxon>
        <taxon>Pectobacterium</taxon>
    </lineage>
</organism>
<keyword evidence="1" id="KW-1133">Transmembrane helix</keyword>
<dbReference type="Proteomes" id="UP001269968">
    <property type="component" value="Unassembled WGS sequence"/>
</dbReference>
<protein>
    <submittedName>
        <fullName evidence="4">Acyltransferase family protein</fullName>
        <ecNumber evidence="4">2.3.1.-</ecNumber>
    </submittedName>
</protein>
<dbReference type="InterPro" id="IPR050879">
    <property type="entry name" value="Acyltransferase_3"/>
</dbReference>
<comment type="caution">
    <text evidence="4">The sequence shown here is derived from an EMBL/GenBank/DDBJ whole genome shotgun (WGS) entry which is preliminary data.</text>
</comment>
<sequence>MNINYRPDIDGLRAIAVLSVIAFHLNQHWLHGGFIGVDIFFVISGYLITKIIYTDILNKEFSFKYFYQRRINRILPVFFVVMFCTAFAAWYLLLPNDFTLFMKSLKSTTYFWENMWFAYNTGGYWDSSATDMPILHTWSLAVEEQFYIALPFLLLFLFKLKFNCSKILVTLGLIAFISFLLAQLSPLSAFLTKYNYYSLITGRAGELLIGSIIGIFSVKRSMENGEIIRDDKNHLTIKNILTIIGFLMILLSIIFLSEKHLFPSFWAVIPTLGAALIIFCYDKNTYIAKFLSIKPIIFIGKISYSLYLWHWPIIVLSRKYLLVDNFTTINEYLVVILFITFLSLFSFYVVEKPCRKHKKTFKFSLIAYYIIPSAIIFMTYAFEGKINSSSYAKYEEAVEPYKLQTQYLNPENNFCNGIIMGDCVFGDKSKKPEILMIGDSHAGHYSPYLDEAGKKYEFAVKIINYHGCEFLPEQEDENKWAVLSQKEPCIKAMDDIKKEIDKYPIIIYALKYNLFPMGSEFLASKYLPQMVSKLKEQQVIVLAQVPTVSENERLKFMNAFLKGKHYQSNGFLTNGEKIANNLVKSELKGKAIFFDPLSYLDENAKKEWPIYHGLMAYAYDSHLNEYVTRKWSEEVLPKQKEFWESVLKQINNKAVN</sequence>
<accession>A0AAW9H7Y7</accession>
<dbReference type="EMBL" id="JAXHOZ010000082">
    <property type="protein sequence ID" value="MDY4380096.1"/>
    <property type="molecule type" value="Genomic_DNA"/>
</dbReference>
<keyword evidence="1" id="KW-0812">Transmembrane</keyword>
<dbReference type="RefSeq" id="WP_320715105.1">
    <property type="nucleotide sequence ID" value="NZ_JAXHOZ010000082.1"/>
</dbReference>
<reference evidence="4" key="1">
    <citation type="submission" date="2023-11" db="EMBL/GenBank/DDBJ databases">
        <title>Comparative genomics revealed phylogeny of phytopathogenic Pectobacterium aroidearum based on whole-genome sequencing and function of putative horizontal acquire islands in P. aroidearum PccS1.</title>
        <authorList>
            <person name="Fan J."/>
            <person name="Yang L."/>
        </authorList>
    </citation>
    <scope>NUCLEOTIDE SEQUENCE</scope>
    <source>
        <strain evidence="4">NJAU140</strain>
    </source>
</reference>
<keyword evidence="4" id="KW-0808">Transferase</keyword>
<dbReference type="GO" id="GO:0016020">
    <property type="term" value="C:membrane"/>
    <property type="evidence" value="ECO:0007669"/>
    <property type="project" value="TreeGrafter"/>
</dbReference>
<feature type="transmembrane region" description="Helical" evidence="1">
    <location>
        <begin position="263"/>
        <end position="281"/>
    </location>
</feature>
<dbReference type="PANTHER" id="PTHR23028">
    <property type="entry name" value="ACETYLTRANSFERASE"/>
    <property type="match status" value="1"/>
</dbReference>
<dbReference type="Pfam" id="PF19040">
    <property type="entry name" value="SGNH"/>
    <property type="match status" value="1"/>
</dbReference>
<feature type="transmembrane region" description="Helical" evidence="1">
    <location>
        <begin position="363"/>
        <end position="382"/>
    </location>
</feature>
<feature type="transmembrane region" description="Helical" evidence="1">
    <location>
        <begin position="167"/>
        <end position="184"/>
    </location>
</feature>
<feature type="transmembrane region" description="Helical" evidence="1">
    <location>
        <begin position="239"/>
        <end position="257"/>
    </location>
</feature>
<feature type="transmembrane region" description="Helical" evidence="1">
    <location>
        <begin position="35"/>
        <end position="53"/>
    </location>
</feature>
<evidence type="ECO:0000259" key="2">
    <source>
        <dbReference type="Pfam" id="PF01757"/>
    </source>
</evidence>
<feature type="transmembrane region" description="Helical" evidence="1">
    <location>
        <begin position="332"/>
        <end position="351"/>
    </location>
</feature>
<evidence type="ECO:0000256" key="1">
    <source>
        <dbReference type="SAM" id="Phobius"/>
    </source>
</evidence>
<feature type="domain" description="Acyltransferase 3" evidence="2">
    <location>
        <begin position="8"/>
        <end position="344"/>
    </location>
</feature>
<evidence type="ECO:0000313" key="5">
    <source>
        <dbReference type="Proteomes" id="UP001269968"/>
    </source>
</evidence>
<evidence type="ECO:0000313" key="4">
    <source>
        <dbReference type="EMBL" id="MDY4380096.1"/>
    </source>
</evidence>
<dbReference type="AlphaFoldDB" id="A0AAW9H7Y7"/>
<dbReference type="GO" id="GO:0009103">
    <property type="term" value="P:lipopolysaccharide biosynthetic process"/>
    <property type="evidence" value="ECO:0007669"/>
    <property type="project" value="TreeGrafter"/>
</dbReference>
<name>A0AAW9H7Y7_9GAMM</name>